<evidence type="ECO:0000313" key="2">
    <source>
        <dbReference type="Proteomes" id="UP000653056"/>
    </source>
</evidence>
<comment type="caution">
    <text evidence="1">The sequence shown here is derived from an EMBL/GenBank/DDBJ whole genome shotgun (WGS) entry which is preliminary data.</text>
</comment>
<evidence type="ECO:0000313" key="1">
    <source>
        <dbReference type="EMBL" id="GGY00669.1"/>
    </source>
</evidence>
<protein>
    <submittedName>
        <fullName evidence="1">Uncharacterized protein</fullName>
    </submittedName>
</protein>
<proteinExistence type="predicted"/>
<keyword evidence="2" id="KW-1185">Reference proteome</keyword>
<gene>
    <name evidence="1" type="ORF">GCM10007160_30490</name>
</gene>
<name>A0ABQ2YZT1_9GAMM</name>
<dbReference type="EMBL" id="BMXS01000017">
    <property type="protein sequence ID" value="GGY00669.1"/>
    <property type="molecule type" value="Genomic_DNA"/>
</dbReference>
<accession>A0ABQ2YZT1</accession>
<organism evidence="1 2">
    <name type="scientific">Litchfieldella qijiaojingensis</name>
    <dbReference type="NCBI Taxonomy" id="980347"/>
    <lineage>
        <taxon>Bacteria</taxon>
        <taxon>Pseudomonadati</taxon>
        <taxon>Pseudomonadota</taxon>
        <taxon>Gammaproteobacteria</taxon>
        <taxon>Oceanospirillales</taxon>
        <taxon>Halomonadaceae</taxon>
        <taxon>Litchfieldella</taxon>
    </lineage>
</organism>
<reference evidence="2" key="1">
    <citation type="journal article" date="2019" name="Int. J. Syst. Evol. Microbiol.">
        <title>The Global Catalogue of Microorganisms (GCM) 10K type strain sequencing project: providing services to taxonomists for standard genome sequencing and annotation.</title>
        <authorList>
            <consortium name="The Broad Institute Genomics Platform"/>
            <consortium name="The Broad Institute Genome Sequencing Center for Infectious Disease"/>
            <person name="Wu L."/>
            <person name="Ma J."/>
        </authorList>
    </citation>
    <scope>NUCLEOTIDE SEQUENCE [LARGE SCALE GENOMIC DNA]</scope>
    <source>
        <strain evidence="2">KCTC 22228</strain>
    </source>
</reference>
<sequence length="188" mass="21750">MQVQLLVHRGEVESAAELQWEIYRNTQQLDDYRRLVELATEHGLPTDYRQRACDWLIARLDKAPETPFTFSPSAVNSLLEIYLFEHRLADALALCADRPVDPGLLRKLARALGNPDDSLPLYMRLVRSEVRNTDNRSYRQGIALLQELHGTLETAAQRQVFAQSLIQLRTEFKAKRNFIKWLNEAFAQ</sequence>
<dbReference type="Proteomes" id="UP000653056">
    <property type="component" value="Unassembled WGS sequence"/>
</dbReference>